<dbReference type="Proteomes" id="UP000317648">
    <property type="component" value="Chromosome"/>
</dbReference>
<dbReference type="RefSeq" id="WP_197442991.1">
    <property type="nucleotide sequence ID" value="NZ_CP036433.1"/>
</dbReference>
<proteinExistence type="predicted"/>
<dbReference type="EMBL" id="CP036433">
    <property type="protein sequence ID" value="QDU93066.1"/>
    <property type="molecule type" value="Genomic_DNA"/>
</dbReference>
<dbReference type="KEGG" id="lcre:Pla8534_08430"/>
<reference evidence="1 2" key="1">
    <citation type="submission" date="2019-02" db="EMBL/GenBank/DDBJ databases">
        <title>Deep-cultivation of Planctomycetes and their phenomic and genomic characterization uncovers novel biology.</title>
        <authorList>
            <person name="Wiegand S."/>
            <person name="Jogler M."/>
            <person name="Boedeker C."/>
            <person name="Pinto D."/>
            <person name="Vollmers J."/>
            <person name="Rivas-Marin E."/>
            <person name="Kohn T."/>
            <person name="Peeters S.H."/>
            <person name="Heuer A."/>
            <person name="Rast P."/>
            <person name="Oberbeckmann S."/>
            <person name="Bunk B."/>
            <person name="Jeske O."/>
            <person name="Meyerdierks A."/>
            <person name="Storesund J.E."/>
            <person name="Kallscheuer N."/>
            <person name="Luecker S."/>
            <person name="Lage O.M."/>
            <person name="Pohl T."/>
            <person name="Merkel B.J."/>
            <person name="Hornburger P."/>
            <person name="Mueller R.-W."/>
            <person name="Bruemmer F."/>
            <person name="Labrenz M."/>
            <person name="Spormann A.M."/>
            <person name="Op den Camp H."/>
            <person name="Overmann J."/>
            <person name="Amann R."/>
            <person name="Jetten M.S.M."/>
            <person name="Mascher T."/>
            <person name="Medema M.H."/>
            <person name="Devos D.P."/>
            <person name="Kaster A.-K."/>
            <person name="Ovreas L."/>
            <person name="Rohde M."/>
            <person name="Galperin M.Y."/>
            <person name="Jogler C."/>
        </authorList>
    </citation>
    <scope>NUCLEOTIDE SEQUENCE [LARGE SCALE GENOMIC DNA]</scope>
    <source>
        <strain evidence="1 2">Pla85_3_4</strain>
    </source>
</reference>
<organism evidence="1 2">
    <name type="scientific">Lignipirellula cremea</name>
    <dbReference type="NCBI Taxonomy" id="2528010"/>
    <lineage>
        <taxon>Bacteria</taxon>
        <taxon>Pseudomonadati</taxon>
        <taxon>Planctomycetota</taxon>
        <taxon>Planctomycetia</taxon>
        <taxon>Pirellulales</taxon>
        <taxon>Pirellulaceae</taxon>
        <taxon>Lignipirellula</taxon>
    </lineage>
</organism>
<dbReference type="AlphaFoldDB" id="A0A518DMK2"/>
<name>A0A518DMK2_9BACT</name>
<protein>
    <submittedName>
        <fullName evidence="1">Uncharacterized protein</fullName>
    </submittedName>
</protein>
<sequence>MKTHPLNAYLVHDIRRRARLLEQAEQVFPMLVNALSASDIDYSKLSLEQWKDLVLLARIAMRDKKGSASAARPALHSTI</sequence>
<evidence type="ECO:0000313" key="2">
    <source>
        <dbReference type="Proteomes" id="UP000317648"/>
    </source>
</evidence>
<gene>
    <name evidence="1" type="ORF">Pla8534_08430</name>
</gene>
<evidence type="ECO:0000313" key="1">
    <source>
        <dbReference type="EMBL" id="QDU93066.1"/>
    </source>
</evidence>
<accession>A0A518DMK2</accession>
<keyword evidence="2" id="KW-1185">Reference proteome</keyword>